<dbReference type="Proteomes" id="UP000789706">
    <property type="component" value="Unassembled WGS sequence"/>
</dbReference>
<gene>
    <name evidence="1" type="ORF">DEBURN_LOCUS8100</name>
</gene>
<proteinExistence type="predicted"/>
<dbReference type="OrthoDB" id="2356414at2759"/>
<protein>
    <submittedName>
        <fullName evidence="1">4885_t:CDS:1</fullName>
    </submittedName>
</protein>
<evidence type="ECO:0000313" key="1">
    <source>
        <dbReference type="EMBL" id="CAG8571390.1"/>
    </source>
</evidence>
<reference evidence="1" key="1">
    <citation type="submission" date="2021-06" db="EMBL/GenBank/DDBJ databases">
        <authorList>
            <person name="Kallberg Y."/>
            <person name="Tangrot J."/>
            <person name="Rosling A."/>
        </authorList>
    </citation>
    <scope>NUCLEOTIDE SEQUENCE</scope>
    <source>
        <strain evidence="1">AZ414A</strain>
    </source>
</reference>
<evidence type="ECO:0000313" key="2">
    <source>
        <dbReference type="Proteomes" id="UP000789706"/>
    </source>
</evidence>
<sequence>MNINSTANKQRKIQQSNQQIQQQEFEDIFNKSFTPIYETIYSESKTDIFLKIDRMEFFKHMSERLNYTALSVKRSLRHPSDFLDTKWKKLYKLIKSECLQIKNWLDASDFKSINSIKLTKGSKFIQDDINKDLINLIPEHAILQNPLKIKNDLNNGFRSIALLLKSPFGEEFHEELKVRTILEMVIHDKHFNGFKKHTELISRKCEQIISTEVYPEYFQKETLEMLNRFEYLNSNSPDYPIQMWQIEALHTCINTLNIGVPQFFILSKLLKARIHIAYPDAKNPYFKAPIPQYYSSKTDNTS</sequence>
<comment type="caution">
    <text evidence="1">The sequence shown here is derived from an EMBL/GenBank/DDBJ whole genome shotgun (WGS) entry which is preliminary data.</text>
</comment>
<name>A0A9N9BKP0_9GLOM</name>
<dbReference type="EMBL" id="CAJVPK010001110">
    <property type="protein sequence ID" value="CAG8571390.1"/>
    <property type="molecule type" value="Genomic_DNA"/>
</dbReference>
<dbReference type="AlphaFoldDB" id="A0A9N9BKP0"/>
<organism evidence="1 2">
    <name type="scientific">Diversispora eburnea</name>
    <dbReference type="NCBI Taxonomy" id="1213867"/>
    <lineage>
        <taxon>Eukaryota</taxon>
        <taxon>Fungi</taxon>
        <taxon>Fungi incertae sedis</taxon>
        <taxon>Mucoromycota</taxon>
        <taxon>Glomeromycotina</taxon>
        <taxon>Glomeromycetes</taxon>
        <taxon>Diversisporales</taxon>
        <taxon>Diversisporaceae</taxon>
        <taxon>Diversispora</taxon>
    </lineage>
</organism>
<keyword evidence="2" id="KW-1185">Reference proteome</keyword>
<accession>A0A9N9BKP0</accession>